<dbReference type="Gene3D" id="3.90.25.10">
    <property type="entry name" value="UDP-galactose 4-epimerase, domain 1"/>
    <property type="match status" value="1"/>
</dbReference>
<dbReference type="Gene3D" id="3.40.50.720">
    <property type="entry name" value="NAD(P)-binding Rossmann-like Domain"/>
    <property type="match status" value="1"/>
</dbReference>
<protein>
    <submittedName>
        <fullName evidence="4">Nucleoside-diphosphate-sugar epimerase family protein</fullName>
    </submittedName>
</protein>
<feature type="domain" description="NmrA-like" evidence="3">
    <location>
        <begin position="2"/>
        <end position="297"/>
    </location>
</feature>
<evidence type="ECO:0000259" key="3">
    <source>
        <dbReference type="Pfam" id="PF05368"/>
    </source>
</evidence>
<evidence type="ECO:0000256" key="2">
    <source>
        <dbReference type="ARBA" id="ARBA00022857"/>
    </source>
</evidence>
<evidence type="ECO:0000313" key="5">
    <source>
        <dbReference type="Proteomes" id="UP000738349"/>
    </source>
</evidence>
<dbReference type="Pfam" id="PF05368">
    <property type="entry name" value="NmrA"/>
    <property type="match status" value="1"/>
</dbReference>
<dbReference type="GO" id="GO:0005634">
    <property type="term" value="C:nucleus"/>
    <property type="evidence" value="ECO:0007669"/>
    <property type="project" value="TreeGrafter"/>
</dbReference>
<accession>A0A9P9IW09</accession>
<dbReference type="InterPro" id="IPR051164">
    <property type="entry name" value="NmrA-like_oxidored"/>
</dbReference>
<evidence type="ECO:0000256" key="1">
    <source>
        <dbReference type="ARBA" id="ARBA00006328"/>
    </source>
</evidence>
<reference evidence="4" key="1">
    <citation type="journal article" date="2021" name="Nat. Commun.">
        <title>Genetic determinants of endophytism in the Arabidopsis root mycobiome.</title>
        <authorList>
            <person name="Mesny F."/>
            <person name="Miyauchi S."/>
            <person name="Thiergart T."/>
            <person name="Pickel B."/>
            <person name="Atanasova L."/>
            <person name="Karlsson M."/>
            <person name="Huettel B."/>
            <person name="Barry K.W."/>
            <person name="Haridas S."/>
            <person name="Chen C."/>
            <person name="Bauer D."/>
            <person name="Andreopoulos W."/>
            <person name="Pangilinan J."/>
            <person name="LaButti K."/>
            <person name="Riley R."/>
            <person name="Lipzen A."/>
            <person name="Clum A."/>
            <person name="Drula E."/>
            <person name="Henrissat B."/>
            <person name="Kohler A."/>
            <person name="Grigoriev I.V."/>
            <person name="Martin F.M."/>
            <person name="Hacquard S."/>
        </authorList>
    </citation>
    <scope>NUCLEOTIDE SEQUENCE</scope>
    <source>
        <strain evidence="4">MPI-CAGE-AT-0147</strain>
    </source>
</reference>
<dbReference type="SUPFAM" id="SSF51735">
    <property type="entry name" value="NAD(P)-binding Rossmann-fold domains"/>
    <property type="match status" value="1"/>
</dbReference>
<proteinExistence type="inferred from homology"/>
<comment type="similarity">
    <text evidence="1">Belongs to the NmrA-type oxidoreductase family.</text>
</comment>
<dbReference type="OrthoDB" id="9997102at2759"/>
<keyword evidence="5" id="KW-1185">Reference proteome</keyword>
<dbReference type="InterPro" id="IPR008030">
    <property type="entry name" value="NmrA-like"/>
</dbReference>
<dbReference type="Proteomes" id="UP000738349">
    <property type="component" value="Unassembled WGS sequence"/>
</dbReference>
<dbReference type="InterPro" id="IPR036291">
    <property type="entry name" value="NAD(P)-bd_dom_sf"/>
</dbReference>
<dbReference type="PANTHER" id="PTHR42748">
    <property type="entry name" value="NITROGEN METABOLITE REPRESSION PROTEIN NMRA FAMILY MEMBER"/>
    <property type="match status" value="1"/>
</dbReference>
<dbReference type="EMBL" id="JAGMUV010000012">
    <property type="protein sequence ID" value="KAH7137643.1"/>
    <property type="molecule type" value="Genomic_DNA"/>
</dbReference>
<name>A0A9P9IW09_9HYPO</name>
<keyword evidence="2" id="KW-0521">NADP</keyword>
<comment type="caution">
    <text evidence="4">The sequence shown here is derived from an EMBL/GenBank/DDBJ whole genome shotgun (WGS) entry which is preliminary data.</text>
</comment>
<dbReference type="PANTHER" id="PTHR42748:SF25">
    <property type="entry name" value="NMRA FAMILY PROTEIN"/>
    <property type="match status" value="1"/>
</dbReference>
<sequence>MSRAILITGATGKQGGAVVDALLNRESSDFLLLAVTRNAQSASAKRLAAKSSSIKLVEGDLDAAPALFASAKASAGTIPIWGVFSVQAMSDQKSGRESRQGKALIDESIKATVQHFVYTSVERGGDERSWSNPTPVPHFITKHQIEHHLRDSTANNKSAMGWTILRPVIFMDNLAPGFFGKVFLTMIRDIMMEKPLQWIATKDIGFFAAEAFHNPSTWNKKAIGLAGDELTYSQLSRKFERATGAPAGTTLGLLGKALKHGVSELGIMVEWFKQDGYKANMAEVKKIHPGVMTMEQWVKNSAFVKRWPRR</sequence>
<gene>
    <name evidence="4" type="ORF">EDB81DRAFT_901038</name>
</gene>
<evidence type="ECO:0000313" key="4">
    <source>
        <dbReference type="EMBL" id="KAH7137643.1"/>
    </source>
</evidence>
<organism evidence="4 5">
    <name type="scientific">Dactylonectria macrodidyma</name>
    <dbReference type="NCBI Taxonomy" id="307937"/>
    <lineage>
        <taxon>Eukaryota</taxon>
        <taxon>Fungi</taxon>
        <taxon>Dikarya</taxon>
        <taxon>Ascomycota</taxon>
        <taxon>Pezizomycotina</taxon>
        <taxon>Sordariomycetes</taxon>
        <taxon>Hypocreomycetidae</taxon>
        <taxon>Hypocreales</taxon>
        <taxon>Nectriaceae</taxon>
        <taxon>Dactylonectria</taxon>
    </lineage>
</organism>
<dbReference type="AlphaFoldDB" id="A0A9P9IW09"/>